<evidence type="ECO:0000256" key="6">
    <source>
        <dbReference type="ARBA" id="ARBA00022840"/>
    </source>
</evidence>
<dbReference type="EMBL" id="UHDK01000001">
    <property type="protein sequence ID" value="SUM34410.1"/>
    <property type="molecule type" value="Genomic_DNA"/>
</dbReference>
<keyword evidence="10" id="KW-0378">Hydrolase</keyword>
<keyword evidence="7" id="KW-1278">Translocase</keyword>
<comment type="similarity">
    <text evidence="2">Belongs to the ABC transporter superfamily.</text>
</comment>
<dbReference type="PANTHER" id="PTHR43553">
    <property type="entry name" value="HEAVY METAL TRANSPORTER"/>
    <property type="match status" value="1"/>
</dbReference>
<dbReference type="EC" id="3.6.3.-" evidence="10"/>
<dbReference type="GO" id="GO:0042626">
    <property type="term" value="F:ATPase-coupled transmembrane transporter activity"/>
    <property type="evidence" value="ECO:0007669"/>
    <property type="project" value="TreeGrafter"/>
</dbReference>
<dbReference type="GO" id="GO:0016887">
    <property type="term" value="F:ATP hydrolysis activity"/>
    <property type="evidence" value="ECO:0007669"/>
    <property type="project" value="InterPro"/>
</dbReference>
<evidence type="ECO:0000313" key="11">
    <source>
        <dbReference type="Proteomes" id="UP000255277"/>
    </source>
</evidence>
<dbReference type="Pfam" id="PF00005">
    <property type="entry name" value="ABC_tran"/>
    <property type="match status" value="1"/>
</dbReference>
<evidence type="ECO:0000256" key="2">
    <source>
        <dbReference type="ARBA" id="ARBA00005417"/>
    </source>
</evidence>
<evidence type="ECO:0000256" key="1">
    <source>
        <dbReference type="ARBA" id="ARBA00004202"/>
    </source>
</evidence>
<dbReference type="AlphaFoldDB" id="A0A380FKY8"/>
<name>A0A380FKY8_STAGA</name>
<dbReference type="PANTHER" id="PTHR43553:SF27">
    <property type="entry name" value="ENERGY-COUPLING FACTOR TRANSPORTER ATP-BINDING PROTEIN ECFA2"/>
    <property type="match status" value="1"/>
</dbReference>
<dbReference type="InterPro" id="IPR027417">
    <property type="entry name" value="P-loop_NTPase"/>
</dbReference>
<keyword evidence="4" id="KW-1003">Cell membrane</keyword>
<evidence type="ECO:0000259" key="9">
    <source>
        <dbReference type="Pfam" id="PF00005"/>
    </source>
</evidence>
<sequence length="122" mass="13861">MTVNFNKVSYVYQKGTPFEHLVLKDIINRILSKASIMQSIGRTGSGKSTLIQHFNGLLKPTQGSLTVNDIQITPKTKDKYLMPVRKRVGVVFQFPESQLFEDTVEREILFGPNNFNMPLSRS</sequence>
<keyword evidence="3" id="KW-0813">Transport</keyword>
<evidence type="ECO:0000256" key="5">
    <source>
        <dbReference type="ARBA" id="ARBA00022741"/>
    </source>
</evidence>
<proteinExistence type="inferred from homology"/>
<dbReference type="GO" id="GO:0005524">
    <property type="term" value="F:ATP binding"/>
    <property type="evidence" value="ECO:0007669"/>
    <property type="project" value="UniProtKB-KW"/>
</dbReference>
<evidence type="ECO:0000256" key="4">
    <source>
        <dbReference type="ARBA" id="ARBA00022475"/>
    </source>
</evidence>
<dbReference type="InterPro" id="IPR050095">
    <property type="entry name" value="ECF_ABC_transporter_ATP-bd"/>
</dbReference>
<gene>
    <name evidence="10" type="primary">cbiO_2</name>
    <name evidence="10" type="ORF">NCTC12195_03935</name>
</gene>
<keyword evidence="5" id="KW-0547">Nucleotide-binding</keyword>
<accession>A0A380FKY8</accession>
<evidence type="ECO:0000313" key="10">
    <source>
        <dbReference type="EMBL" id="SUM34410.1"/>
    </source>
</evidence>
<dbReference type="SUPFAM" id="SSF52540">
    <property type="entry name" value="P-loop containing nucleoside triphosphate hydrolases"/>
    <property type="match status" value="1"/>
</dbReference>
<dbReference type="STRING" id="1293.SH09_07645"/>
<comment type="subcellular location">
    <subcellularLocation>
        <location evidence="1">Cell membrane</location>
        <topology evidence="1">Peripheral membrane protein</topology>
    </subcellularLocation>
</comment>
<evidence type="ECO:0000256" key="8">
    <source>
        <dbReference type="ARBA" id="ARBA00023136"/>
    </source>
</evidence>
<evidence type="ECO:0000256" key="7">
    <source>
        <dbReference type="ARBA" id="ARBA00022967"/>
    </source>
</evidence>
<reference evidence="10 11" key="1">
    <citation type="submission" date="2018-06" db="EMBL/GenBank/DDBJ databases">
        <authorList>
            <consortium name="Pathogen Informatics"/>
            <person name="Doyle S."/>
        </authorList>
    </citation>
    <scope>NUCLEOTIDE SEQUENCE [LARGE SCALE GENOMIC DNA]</scope>
    <source>
        <strain evidence="10 11">NCTC12195</strain>
    </source>
</reference>
<dbReference type="InterPro" id="IPR003439">
    <property type="entry name" value="ABC_transporter-like_ATP-bd"/>
</dbReference>
<protein>
    <submittedName>
        <fullName evidence="10">Cobalt transporter ATP-binding subunit</fullName>
        <ecNumber evidence="10">3.6.3.-</ecNumber>
    </submittedName>
</protein>
<organism evidence="10 11">
    <name type="scientific">Staphylococcus gallinarum</name>
    <dbReference type="NCBI Taxonomy" id="1293"/>
    <lineage>
        <taxon>Bacteria</taxon>
        <taxon>Bacillati</taxon>
        <taxon>Bacillota</taxon>
        <taxon>Bacilli</taxon>
        <taxon>Bacillales</taxon>
        <taxon>Staphylococcaceae</taxon>
        <taxon>Staphylococcus</taxon>
    </lineage>
</organism>
<evidence type="ECO:0000256" key="3">
    <source>
        <dbReference type="ARBA" id="ARBA00022448"/>
    </source>
</evidence>
<dbReference type="Gene3D" id="3.40.50.300">
    <property type="entry name" value="P-loop containing nucleotide triphosphate hydrolases"/>
    <property type="match status" value="1"/>
</dbReference>
<keyword evidence="8" id="KW-0472">Membrane</keyword>
<keyword evidence="6 10" id="KW-0067">ATP-binding</keyword>
<dbReference type="Proteomes" id="UP000255277">
    <property type="component" value="Unassembled WGS sequence"/>
</dbReference>
<feature type="domain" description="ABC transporter" evidence="9">
    <location>
        <begin position="31"/>
        <end position="103"/>
    </location>
</feature>
<dbReference type="GO" id="GO:0043190">
    <property type="term" value="C:ATP-binding cassette (ABC) transporter complex"/>
    <property type="evidence" value="ECO:0007669"/>
    <property type="project" value="TreeGrafter"/>
</dbReference>